<name>A0A9P8MZT9_9HYPO</name>
<evidence type="ECO:0000313" key="6">
    <source>
        <dbReference type="EMBL" id="KAH0965068.1"/>
    </source>
</evidence>
<dbReference type="GeneID" id="68352213"/>
<evidence type="ECO:0000256" key="1">
    <source>
        <dbReference type="ARBA" id="ARBA00004123"/>
    </source>
</evidence>
<dbReference type="InterPro" id="IPR036864">
    <property type="entry name" value="Zn2-C6_fun-type_DNA-bd_sf"/>
</dbReference>
<reference evidence="6" key="1">
    <citation type="submission" date="2021-09" db="EMBL/GenBank/DDBJ databases">
        <title>A high-quality genome of the endoparasitic fungus Hirsutella rhossiliensis with a comparison of Hirsutella genomes reveals transposable elements contributing to genome size variation.</title>
        <authorList>
            <person name="Lin R."/>
            <person name="Jiao Y."/>
            <person name="Sun X."/>
            <person name="Ling J."/>
            <person name="Xie B."/>
            <person name="Cheng X."/>
        </authorList>
    </citation>
    <scope>NUCLEOTIDE SEQUENCE</scope>
    <source>
        <strain evidence="6">HR02</strain>
    </source>
</reference>
<dbReference type="CDD" id="cd12148">
    <property type="entry name" value="fungal_TF_MHR"/>
    <property type="match status" value="1"/>
</dbReference>
<dbReference type="InterPro" id="IPR007219">
    <property type="entry name" value="XnlR_reg_dom"/>
</dbReference>
<keyword evidence="2" id="KW-0479">Metal-binding</keyword>
<feature type="domain" description="Zn(2)-C6 fungal-type" evidence="5">
    <location>
        <begin position="35"/>
        <end position="66"/>
    </location>
</feature>
<comment type="subcellular location">
    <subcellularLocation>
        <location evidence="1">Nucleus</location>
    </subcellularLocation>
</comment>
<comment type="caution">
    <text evidence="6">The sequence shown here is derived from an EMBL/GenBank/DDBJ whole genome shotgun (WGS) entry which is preliminary data.</text>
</comment>
<keyword evidence="7" id="KW-1185">Reference proteome</keyword>
<evidence type="ECO:0000259" key="5">
    <source>
        <dbReference type="PROSITE" id="PS50048"/>
    </source>
</evidence>
<gene>
    <name evidence="6" type="ORF">HRG_03084</name>
</gene>
<dbReference type="InterPro" id="IPR001138">
    <property type="entry name" value="Zn2Cys6_DnaBD"/>
</dbReference>
<dbReference type="PANTHER" id="PTHR31001:SF49">
    <property type="entry name" value="ZN(II)2CYS6 TRANSCRIPTION FACTOR (EUROFUNG)"/>
    <property type="match status" value="1"/>
</dbReference>
<dbReference type="CDD" id="cd00067">
    <property type="entry name" value="GAL4"/>
    <property type="match status" value="1"/>
</dbReference>
<dbReference type="RefSeq" id="XP_044722581.1">
    <property type="nucleotide sequence ID" value="XM_044861555.1"/>
</dbReference>
<evidence type="ECO:0000256" key="2">
    <source>
        <dbReference type="ARBA" id="ARBA00022723"/>
    </source>
</evidence>
<dbReference type="PROSITE" id="PS50048">
    <property type="entry name" value="ZN2_CY6_FUNGAL_2"/>
    <property type="match status" value="1"/>
</dbReference>
<dbReference type="GO" id="GO:0000981">
    <property type="term" value="F:DNA-binding transcription factor activity, RNA polymerase II-specific"/>
    <property type="evidence" value="ECO:0007669"/>
    <property type="project" value="InterPro"/>
</dbReference>
<feature type="region of interest" description="Disordered" evidence="4">
    <location>
        <begin position="1"/>
        <end position="28"/>
    </location>
</feature>
<feature type="region of interest" description="Disordered" evidence="4">
    <location>
        <begin position="751"/>
        <end position="770"/>
    </location>
</feature>
<evidence type="ECO:0000256" key="3">
    <source>
        <dbReference type="ARBA" id="ARBA00023242"/>
    </source>
</evidence>
<protein>
    <submittedName>
        <fullName evidence="6">Fungal specific transcription factor domain-containing protein</fullName>
    </submittedName>
</protein>
<accession>A0A9P8MZT9</accession>
<dbReference type="Proteomes" id="UP000824596">
    <property type="component" value="Unassembled WGS sequence"/>
</dbReference>
<keyword evidence="3" id="KW-0539">Nucleus</keyword>
<evidence type="ECO:0000313" key="7">
    <source>
        <dbReference type="Proteomes" id="UP000824596"/>
    </source>
</evidence>
<dbReference type="Pfam" id="PF00172">
    <property type="entry name" value="Zn_clus"/>
    <property type="match status" value="1"/>
</dbReference>
<dbReference type="Pfam" id="PF04082">
    <property type="entry name" value="Fungal_trans"/>
    <property type="match status" value="1"/>
</dbReference>
<dbReference type="GO" id="GO:0003677">
    <property type="term" value="F:DNA binding"/>
    <property type="evidence" value="ECO:0007669"/>
    <property type="project" value="InterPro"/>
</dbReference>
<proteinExistence type="predicted"/>
<dbReference type="GO" id="GO:0008270">
    <property type="term" value="F:zinc ion binding"/>
    <property type="evidence" value="ECO:0007669"/>
    <property type="project" value="InterPro"/>
</dbReference>
<dbReference type="AlphaFoldDB" id="A0A9P8MZT9"/>
<dbReference type="GO" id="GO:0006351">
    <property type="term" value="P:DNA-templated transcription"/>
    <property type="evidence" value="ECO:0007669"/>
    <property type="project" value="InterPro"/>
</dbReference>
<dbReference type="SUPFAM" id="SSF57701">
    <property type="entry name" value="Zn2/Cys6 DNA-binding domain"/>
    <property type="match status" value="1"/>
</dbReference>
<dbReference type="PROSITE" id="PS00463">
    <property type="entry name" value="ZN2_CY6_FUNGAL_1"/>
    <property type="match status" value="1"/>
</dbReference>
<dbReference type="InterPro" id="IPR050613">
    <property type="entry name" value="Sec_Metabolite_Reg"/>
</dbReference>
<dbReference type="EMBL" id="JAIZPD010000003">
    <property type="protein sequence ID" value="KAH0965068.1"/>
    <property type="molecule type" value="Genomic_DNA"/>
</dbReference>
<dbReference type="SMART" id="SM00066">
    <property type="entry name" value="GAL4"/>
    <property type="match status" value="1"/>
</dbReference>
<dbReference type="GO" id="GO:0005634">
    <property type="term" value="C:nucleus"/>
    <property type="evidence" value="ECO:0007669"/>
    <property type="project" value="UniProtKB-SubCell"/>
</dbReference>
<organism evidence="6 7">
    <name type="scientific">Hirsutella rhossiliensis</name>
    <dbReference type="NCBI Taxonomy" id="111463"/>
    <lineage>
        <taxon>Eukaryota</taxon>
        <taxon>Fungi</taxon>
        <taxon>Dikarya</taxon>
        <taxon>Ascomycota</taxon>
        <taxon>Pezizomycotina</taxon>
        <taxon>Sordariomycetes</taxon>
        <taxon>Hypocreomycetidae</taxon>
        <taxon>Hypocreales</taxon>
        <taxon>Ophiocordycipitaceae</taxon>
        <taxon>Hirsutella</taxon>
    </lineage>
</organism>
<dbReference type="OrthoDB" id="76105at2759"/>
<dbReference type="SMART" id="SM00906">
    <property type="entry name" value="Fungal_trans"/>
    <property type="match status" value="1"/>
</dbReference>
<dbReference type="Gene3D" id="4.10.240.10">
    <property type="entry name" value="Zn(2)-C6 fungal-type DNA-binding domain"/>
    <property type="match status" value="1"/>
</dbReference>
<feature type="region of interest" description="Disordered" evidence="4">
    <location>
        <begin position="97"/>
        <end position="128"/>
    </location>
</feature>
<dbReference type="PANTHER" id="PTHR31001">
    <property type="entry name" value="UNCHARACTERIZED TRANSCRIPTIONAL REGULATORY PROTEIN"/>
    <property type="match status" value="1"/>
</dbReference>
<sequence>MEASRPHSALDPSPGDDPSPSHPAQRQRRIRALLSCGPCRASKLKCDRVQPCGQCARRDRLDLCVYAPKPAARKTKPPPRGMSSRLQRLEGMVRSIMDAGGPGASGESEARERDGQGSEAPPPVRGHVVRGTTYVGATHCMAMLEDIEDLKSYFADAEDDNDDGNSPPDDELLDAPEMLIWSRTGPASRDELLAQLPERQVADRLITRYFASMSPSQHVIHRPTFARAYARFWQDASSASLHWIAQLFMVLALGVLFNSFSAPHEVETDSPAPIHECIRRYRSCAGWALIWGKYTQPTAATLPAFLLYVEAHFLLNRAGQMNCYVLSGVCIRLMLKMGLHRDPAKLTGISPFEGEMRRRMWNMAIQIESLVAFHMGLPSMLQGVETDTAMPRNLQDDDFDEDSTALPAGRPWTDYTHMTYPIHKTRILRVFGRIARQAHALTPPSYAEVMELDRLLQEAWGELPTYMQARPLDECVGDAPTLIMQRFGLAALFDKCRCVLHRRYLAEPVPNHEHDYSRQQCLEGAMTLLAIHDYLLAAIIVYLVIQSMEHSSGRDDWMGRQGVSLTREGLTSMIRRSHAVWSAAATDSGELRKTADTLAIILTKLGSPVDTNAAVAGTTLSPSTVGSGYEVSVNWPSVISKPSTMASSNGSGLLSSLGLDYETNRSGIGSGWQLVNETAGSGLTPNHSLGMDSTGEVMPSTLDFDASWMSADSMDWRYLDISLAHSHTAGTTTGSGPTWIERLPLDDLEAMGPATWHHCPPGDGRPHQQG</sequence>
<evidence type="ECO:0000256" key="4">
    <source>
        <dbReference type="SAM" id="MobiDB-lite"/>
    </source>
</evidence>